<dbReference type="RefSeq" id="WP_231449795.1">
    <property type="nucleotide sequence ID" value="NZ_JAJOMB010000037.1"/>
</dbReference>
<evidence type="ECO:0000313" key="2">
    <source>
        <dbReference type="Proteomes" id="UP001138997"/>
    </source>
</evidence>
<accession>A0A9X1NML6</accession>
<sequence>MDAYELAAKLPPIEVLRDRCRALAVLDRTLAGEDAYHYYVPVWGEGQAAIHQNGGGDEWAVIFTPDGCFIRVFDHESKMTPYRDSDMDLWPGLFDGLPEAFRDQLEEPAFSDDGDYVATALLWRGFGDPQWATGRNIVFPEVEGTVAKSPDGTEMLEILLDDMADRYPDFAEDIYEMVVTADDVTRVIARQPLTDELLLALNPEADLDDVRGYAAEIGYPA</sequence>
<evidence type="ECO:0008006" key="3">
    <source>
        <dbReference type="Google" id="ProtNLM"/>
    </source>
</evidence>
<dbReference type="Proteomes" id="UP001138997">
    <property type="component" value="Unassembled WGS sequence"/>
</dbReference>
<name>A0A9X1NML6_9ACTN</name>
<keyword evidence="2" id="KW-1185">Reference proteome</keyword>
<gene>
    <name evidence="1" type="ORF">LR394_39215</name>
</gene>
<reference evidence="1" key="1">
    <citation type="submission" date="2021-11" db="EMBL/GenBank/DDBJ databases">
        <title>Streptomyces corallinus and Kineosporia corallina sp. nov., two new coral-derived marine actinobacteria.</title>
        <authorList>
            <person name="Buangrab K."/>
            <person name="Sutthacheep M."/>
            <person name="Yeemin T."/>
            <person name="Harunari E."/>
            <person name="Igarashi Y."/>
            <person name="Sripreechasak P."/>
            <person name="Kanchanasin P."/>
            <person name="Tanasupawat S."/>
            <person name="Phongsopitanun W."/>
        </authorList>
    </citation>
    <scope>NUCLEOTIDE SEQUENCE</scope>
    <source>
        <strain evidence="1">JCM 31032</strain>
    </source>
</reference>
<dbReference type="EMBL" id="JAJOMB010000037">
    <property type="protein sequence ID" value="MCD5316943.1"/>
    <property type="molecule type" value="Genomic_DNA"/>
</dbReference>
<evidence type="ECO:0000313" key="1">
    <source>
        <dbReference type="EMBL" id="MCD5316943.1"/>
    </source>
</evidence>
<comment type="caution">
    <text evidence="1">The sequence shown here is derived from an EMBL/GenBank/DDBJ whole genome shotgun (WGS) entry which is preliminary data.</text>
</comment>
<dbReference type="AlphaFoldDB" id="A0A9X1NML6"/>
<organism evidence="1 2">
    <name type="scientific">Kineosporia babensis</name>
    <dbReference type="NCBI Taxonomy" id="499548"/>
    <lineage>
        <taxon>Bacteria</taxon>
        <taxon>Bacillati</taxon>
        <taxon>Actinomycetota</taxon>
        <taxon>Actinomycetes</taxon>
        <taxon>Kineosporiales</taxon>
        <taxon>Kineosporiaceae</taxon>
        <taxon>Kineosporia</taxon>
    </lineage>
</organism>
<protein>
    <recommendedName>
        <fullName evidence="3">Immunity protein 35 domain-containing protein</fullName>
    </recommendedName>
</protein>
<proteinExistence type="predicted"/>